<organism evidence="1 2">
    <name type="scientific">Piscinibacter gummiphilus</name>
    <dbReference type="NCBI Taxonomy" id="946333"/>
    <lineage>
        <taxon>Bacteria</taxon>
        <taxon>Pseudomonadati</taxon>
        <taxon>Pseudomonadota</taxon>
        <taxon>Betaproteobacteria</taxon>
        <taxon>Burkholderiales</taxon>
        <taxon>Sphaerotilaceae</taxon>
        <taxon>Piscinibacter</taxon>
    </lineage>
</organism>
<dbReference type="EMBL" id="CP015118">
    <property type="protein sequence ID" value="ARN19782.1"/>
    <property type="molecule type" value="Genomic_DNA"/>
</dbReference>
<dbReference type="Pfam" id="PF09900">
    <property type="entry name" value="DUF2127"/>
    <property type="match status" value="1"/>
</dbReference>
<dbReference type="KEGG" id="rgu:A4W93_07575"/>
<gene>
    <name evidence="1" type="ORF">A4W93_07575</name>
</gene>
<keyword evidence="2" id="KW-1185">Reference proteome</keyword>
<dbReference type="Proteomes" id="UP000193427">
    <property type="component" value="Chromosome"/>
</dbReference>
<dbReference type="RefSeq" id="WP_085750050.1">
    <property type="nucleotide sequence ID" value="NZ_BSPR01000008.1"/>
</dbReference>
<accession>A0A1W6L6D2</accession>
<dbReference type="AlphaFoldDB" id="A0A1W6L6D2"/>
<dbReference type="InterPro" id="IPR021125">
    <property type="entry name" value="DUF2127"/>
</dbReference>
<reference evidence="1 2" key="1">
    <citation type="submission" date="2016-04" db="EMBL/GenBank/DDBJ databases">
        <title>Complete genome sequence of natural rubber-degrading, novel Gram-negative bacterium, Rhizobacter gummiphilus strain NS21.</title>
        <authorList>
            <person name="Tabata M."/>
            <person name="Kasai D."/>
            <person name="Fukuda M."/>
        </authorList>
    </citation>
    <scope>NUCLEOTIDE SEQUENCE [LARGE SCALE GENOMIC DNA]</scope>
    <source>
        <strain evidence="1 2">NS21</strain>
    </source>
</reference>
<name>A0A1W6L6D2_9BURK</name>
<dbReference type="OrthoDB" id="121772at2"/>
<evidence type="ECO:0000313" key="2">
    <source>
        <dbReference type="Proteomes" id="UP000193427"/>
    </source>
</evidence>
<proteinExistence type="predicted"/>
<evidence type="ECO:0000313" key="1">
    <source>
        <dbReference type="EMBL" id="ARN19782.1"/>
    </source>
</evidence>
<protein>
    <submittedName>
        <fullName evidence="1">Uncharacterized protein</fullName>
    </submittedName>
</protein>
<dbReference type="STRING" id="946333.A4W93_07575"/>
<sequence length="156" mass="16254">MPSNPALKAVAVFEASKGLVALAAASGLLLLVHRDLHELALRLVEHTHLNPAAHYPGIFIEAATHLQNARLALLAAGAALYATVRFVEAYGLYRGAAWAEVLAAVGGAIYVPFEVAEVIHRQDGIGVAVLAINLAIVGVAVRALLRRRGAGSQNAA</sequence>